<evidence type="ECO:0000313" key="2">
    <source>
        <dbReference type="EMBL" id="KAJ2894830.1"/>
    </source>
</evidence>
<comment type="caution">
    <text evidence="2">The sequence shown here is derived from an EMBL/GenBank/DDBJ whole genome shotgun (WGS) entry which is preliminary data.</text>
</comment>
<dbReference type="Pfam" id="PF11917">
    <property type="entry name" value="DUF3435"/>
    <property type="match status" value="1"/>
</dbReference>
<dbReference type="EMBL" id="JAKWBI020000453">
    <property type="protein sequence ID" value="KAJ2894830.1"/>
    <property type="molecule type" value="Genomic_DNA"/>
</dbReference>
<evidence type="ECO:0000256" key="1">
    <source>
        <dbReference type="SAM" id="MobiDB-lite"/>
    </source>
</evidence>
<evidence type="ECO:0000313" key="3">
    <source>
        <dbReference type="Proteomes" id="UP001201980"/>
    </source>
</evidence>
<feature type="region of interest" description="Disordered" evidence="1">
    <location>
        <begin position="1"/>
        <end position="54"/>
    </location>
</feature>
<keyword evidence="3" id="KW-1185">Reference proteome</keyword>
<dbReference type="PANTHER" id="PTHR37535:SF2">
    <property type="entry name" value="FINGER DOMAIN PROTEIN, PUTATIVE (AFU_ORTHOLOGUE AFUA_6G09300)-RELATED"/>
    <property type="match status" value="1"/>
</dbReference>
<sequence length="444" mass="51177">MARRKQVFDDADDSDTSYSPEDDDVFDRDDEDDIFDKDEAIDQDSDLETDITDPNDLGVNDVNVDDQLLLFDGNAHPPKYYRNGIENFNEVDIENGDYAPGPRNYLMRSKRPGRVRELRGDCLARQGFEAISVAVLKTFFGWFMNEKKGKDGRKKRGVKKKSSLETMWKLFRLVFEREMGEKLDPKMNRSMHKVLRALAEEHGLSNAKRANRYMTIDDLKDQLETTITTTEKLFNLGEFRILIVLFLLLLSPFGSRPTAILRLRFGDVRVILAKDPKGGPHKLLARFSPEFTKTYLGYTNELQSKKTFTLPETLYNPSLLLNPHIFLIGILFRHQAFRAQNLTSPRQLNKLNIHPGENELPIPLREDLAGVYVFRYAVKTLTGFEISETEPITYGIMRSWLVRIGQILGIKHPTIAYSLRYNAANEFDQSGEFRLRFVELMLSC</sequence>
<proteinExistence type="predicted"/>
<gene>
    <name evidence="2" type="ORF">MKZ38_007195</name>
</gene>
<dbReference type="Proteomes" id="UP001201980">
    <property type="component" value="Unassembled WGS sequence"/>
</dbReference>
<feature type="compositionally biased region" description="Acidic residues" evidence="1">
    <location>
        <begin position="9"/>
        <end position="53"/>
    </location>
</feature>
<dbReference type="AlphaFoldDB" id="A0AAD5RIQ6"/>
<dbReference type="PANTHER" id="PTHR37535">
    <property type="entry name" value="FLUG DOMAIN PROTEIN"/>
    <property type="match status" value="1"/>
</dbReference>
<reference evidence="2" key="1">
    <citation type="submission" date="2022-07" db="EMBL/GenBank/DDBJ databases">
        <title>Draft genome sequence of Zalerion maritima ATCC 34329, a (micro)plastics degrading marine fungus.</title>
        <authorList>
            <person name="Paco A."/>
            <person name="Goncalves M.F.M."/>
            <person name="Rocha-Santos T.A.P."/>
            <person name="Alves A."/>
        </authorList>
    </citation>
    <scope>NUCLEOTIDE SEQUENCE</scope>
    <source>
        <strain evidence="2">ATCC 34329</strain>
    </source>
</reference>
<organism evidence="2 3">
    <name type="scientific">Zalerion maritima</name>
    <dbReference type="NCBI Taxonomy" id="339359"/>
    <lineage>
        <taxon>Eukaryota</taxon>
        <taxon>Fungi</taxon>
        <taxon>Dikarya</taxon>
        <taxon>Ascomycota</taxon>
        <taxon>Pezizomycotina</taxon>
        <taxon>Sordariomycetes</taxon>
        <taxon>Lulworthiomycetidae</taxon>
        <taxon>Lulworthiales</taxon>
        <taxon>Lulworthiaceae</taxon>
        <taxon>Zalerion</taxon>
    </lineage>
</organism>
<accession>A0AAD5RIQ6</accession>
<protein>
    <submittedName>
        <fullName evidence="2">C2H2 finger domain-containing protein</fullName>
    </submittedName>
</protein>
<dbReference type="InterPro" id="IPR021842">
    <property type="entry name" value="DUF3435"/>
</dbReference>
<name>A0AAD5RIQ6_9PEZI</name>